<name>A0AAT9LCW0_9FIRM</name>
<dbReference type="AlphaFoldDB" id="A0AAT9LCW0"/>
<dbReference type="SUPFAM" id="SSF51569">
    <property type="entry name" value="Aldolase"/>
    <property type="match status" value="1"/>
</dbReference>
<reference evidence="1" key="1">
    <citation type="submission" date="2020-10" db="EMBL/GenBank/DDBJ databases">
        <authorList>
            <person name="Kadnikov V."/>
            <person name="Beletsky A.V."/>
            <person name="Mardanov A.V."/>
            <person name="Karnachuk O.V."/>
            <person name="Ravin N.V."/>
        </authorList>
    </citation>
    <scope>NUCLEOTIDE SEQUENCE</scope>
    <source>
        <strain evidence="1">Bu02</strain>
    </source>
</reference>
<sequence length="286" mass="31381">MQPWHGKHMWVWILDQVGPPEKLVDGAVTLGLSGILVKAWDGSTSGSFLRQFSSIVGPAHEVGLIVGAWGYSYGSNISGEVKATRSALEAGADWIVIDAEVEYEIPQGKERALALGQSLEKVLPRTTVVGYTTFAIPDYHPAFPYKEFSSFCSVCLPQIYWGLMKMPLDRAFTLSLEGLSKYGVPVAPVGQCFGQVTADEIVRFASLSRDRGLPGISYYDWQHATRVQLEAVGSAPYGPYENVSSWARVSWNKAVRRAVLDGTDPKGPVTREMLAVVLDRLRLLDS</sequence>
<proteinExistence type="predicted"/>
<dbReference type="EMBL" id="CP062796">
    <property type="protein sequence ID" value="QUL98579.1"/>
    <property type="molecule type" value="Genomic_DNA"/>
</dbReference>
<protein>
    <submittedName>
        <fullName evidence="1">Uncharacterized protein</fullName>
    </submittedName>
</protein>
<reference evidence="1" key="2">
    <citation type="journal article" date="2023" name="Biology">
        <title>Prokaryotic Life Associated with Coal-Fire Gas Vents Revealed by Metagenomics.</title>
        <authorList>
            <person name="Kadnikov V.V."/>
            <person name="Mardanov A.V."/>
            <person name="Beletsky A.V."/>
            <person name="Karnachuk O.V."/>
            <person name="Ravin N.V."/>
        </authorList>
    </citation>
    <scope>NUCLEOTIDE SEQUENCE</scope>
    <source>
        <strain evidence="1">Bu02</strain>
    </source>
</reference>
<accession>A0AAT9LCW0</accession>
<dbReference type="KEGG" id="fcz:IMF26_00295"/>
<gene>
    <name evidence="1" type="ORF">IMF26_00295</name>
</gene>
<evidence type="ECO:0000313" key="1">
    <source>
        <dbReference type="EMBL" id="QUL98579.1"/>
    </source>
</evidence>
<organism evidence="1">
    <name type="scientific">Candidatus Fermentithermobacillus carboniphilus</name>
    <dbReference type="NCBI Taxonomy" id="3085328"/>
    <lineage>
        <taxon>Bacteria</taxon>
        <taxon>Bacillati</taxon>
        <taxon>Bacillota</taxon>
        <taxon>Candidatus Fermentithermobacillia</taxon>
        <taxon>Candidatus Fermentithermobacillales</taxon>
        <taxon>Candidatus Fermentithermobacillaceae</taxon>
        <taxon>Candidatus Fermentithermobacillus</taxon>
    </lineage>
</organism>